<proteinExistence type="predicted"/>
<accession>A0A1B2ECK2</accession>
<gene>
    <name evidence="1" type="ORF">BB934_05200</name>
</gene>
<dbReference type="AlphaFoldDB" id="A0A1B2ECK2"/>
<dbReference type="SUPFAM" id="SSF53756">
    <property type="entry name" value="UDP-Glycosyltransferase/glycogen phosphorylase"/>
    <property type="match status" value="1"/>
</dbReference>
<protein>
    <submittedName>
        <fullName evidence="1">Uncharacterized protein</fullName>
    </submittedName>
</protein>
<reference evidence="1" key="1">
    <citation type="submission" date="2016-07" db="EMBL/GenBank/DDBJ databases">
        <title>Microvirga ossetica sp. nov. a new species of rhizobia isolated from root nodules of the legume species Vicia alpestris Steven originated from North Ossetia region in the Caucasus.</title>
        <authorList>
            <person name="Safronova V.I."/>
            <person name="Kuznetsova I.G."/>
            <person name="Sazanova A.L."/>
            <person name="Belimov A."/>
            <person name="Andronov E."/>
            <person name="Osledkin Y.S."/>
            <person name="Onishchuk O.P."/>
            <person name="Kurchak O.N."/>
            <person name="Shaposhnikov A.I."/>
            <person name="Willems A."/>
            <person name="Tikhonovich I.A."/>
        </authorList>
    </citation>
    <scope>NUCLEOTIDE SEQUENCE [LARGE SCALE GENOMIC DNA]</scope>
    <source>
        <strain evidence="1">V5/3M</strain>
    </source>
</reference>
<dbReference type="EMBL" id="CP016616">
    <property type="protein sequence ID" value="ANY77703.1"/>
    <property type="molecule type" value="Genomic_DNA"/>
</dbReference>
<name>A0A1B2ECK2_9HYPH</name>
<evidence type="ECO:0000313" key="1">
    <source>
        <dbReference type="EMBL" id="ANY77703.1"/>
    </source>
</evidence>
<organism evidence="1">
    <name type="scientific">Microvirga ossetica</name>
    <dbReference type="NCBI Taxonomy" id="1882682"/>
    <lineage>
        <taxon>Bacteria</taxon>
        <taxon>Pseudomonadati</taxon>
        <taxon>Pseudomonadota</taxon>
        <taxon>Alphaproteobacteria</taxon>
        <taxon>Hyphomicrobiales</taxon>
        <taxon>Methylobacteriaceae</taxon>
        <taxon>Microvirga</taxon>
    </lineage>
</organism>
<sequence length="310" mass="34747">MVDTTPFYLIASPHKSTLSKNILLPEIAARIENYQTLKERYGLDDTYIKNLHRNLLVVVSDDTSLTESEKLTLRKALNDIMPFKLRTIVHLVHDLSYIGGISSRVRNTVLAAQGRAVRHVCLARPDPNHSLPGALRAEDDGAGVLAFLSTCHPADTMVITPNNVIRGFSPAIRAHLDRLPIIHMASGQLSFMLQNSEVLAHQSYINSYKVSRILCLSDMDMLLHRQMGIHELTKVRLPVATRSHNGYNPGHHRFVTYVGRIDFHAKGAERLVPIARLMKARGLPRLRIVTTDGPNSPTYQLSSRCWTKQA</sequence>
<dbReference type="KEGG" id="moc:BB934_05200"/>